<gene>
    <name evidence="2" type="ORF">KIN20_000845</name>
</gene>
<keyword evidence="3" id="KW-1185">Reference proteome</keyword>
<feature type="region of interest" description="Disordered" evidence="1">
    <location>
        <begin position="60"/>
        <end position="83"/>
    </location>
</feature>
<dbReference type="EMBL" id="JAHQIW010000118">
    <property type="protein sequence ID" value="KAJ1346138.1"/>
    <property type="molecule type" value="Genomic_DNA"/>
</dbReference>
<accession>A0AAD5QBU6</accession>
<reference evidence="2" key="1">
    <citation type="submission" date="2021-06" db="EMBL/GenBank/DDBJ databases">
        <title>Parelaphostrongylus tenuis whole genome reference sequence.</title>
        <authorList>
            <person name="Garwood T.J."/>
            <person name="Larsen P.A."/>
            <person name="Fountain-Jones N.M."/>
            <person name="Garbe J.R."/>
            <person name="Macchietto M.G."/>
            <person name="Kania S.A."/>
            <person name="Gerhold R.W."/>
            <person name="Richards J.E."/>
            <person name="Wolf T.M."/>
        </authorList>
    </citation>
    <scope>NUCLEOTIDE SEQUENCE</scope>
    <source>
        <strain evidence="2">MNPRO001-30</strain>
        <tissue evidence="2">Meninges</tissue>
    </source>
</reference>
<dbReference type="AlphaFoldDB" id="A0AAD5QBU6"/>
<evidence type="ECO:0000313" key="2">
    <source>
        <dbReference type="EMBL" id="KAJ1346138.1"/>
    </source>
</evidence>
<evidence type="ECO:0000313" key="3">
    <source>
        <dbReference type="Proteomes" id="UP001196413"/>
    </source>
</evidence>
<organism evidence="2 3">
    <name type="scientific">Parelaphostrongylus tenuis</name>
    <name type="common">Meningeal worm</name>
    <dbReference type="NCBI Taxonomy" id="148309"/>
    <lineage>
        <taxon>Eukaryota</taxon>
        <taxon>Metazoa</taxon>
        <taxon>Ecdysozoa</taxon>
        <taxon>Nematoda</taxon>
        <taxon>Chromadorea</taxon>
        <taxon>Rhabditida</taxon>
        <taxon>Rhabditina</taxon>
        <taxon>Rhabditomorpha</taxon>
        <taxon>Strongyloidea</taxon>
        <taxon>Metastrongylidae</taxon>
        <taxon>Parelaphostrongylus</taxon>
    </lineage>
</organism>
<feature type="compositionally biased region" description="Basic and acidic residues" evidence="1">
    <location>
        <begin position="62"/>
        <end position="71"/>
    </location>
</feature>
<sequence length="83" mass="9475">MLRKKEAEKNNKLRISCVKTQFIKNQGRNDEHIKLDGAPIAQTSSYMYIGCPLNLKNNMKRNLTEEGEQREPPSGLSKKSPTK</sequence>
<dbReference type="Proteomes" id="UP001196413">
    <property type="component" value="Unassembled WGS sequence"/>
</dbReference>
<name>A0AAD5QBU6_PARTN</name>
<evidence type="ECO:0000256" key="1">
    <source>
        <dbReference type="SAM" id="MobiDB-lite"/>
    </source>
</evidence>
<comment type="caution">
    <text evidence="2">The sequence shown here is derived from an EMBL/GenBank/DDBJ whole genome shotgun (WGS) entry which is preliminary data.</text>
</comment>
<protein>
    <submittedName>
        <fullName evidence="2">Uncharacterized protein</fullName>
    </submittedName>
</protein>
<proteinExistence type="predicted"/>